<dbReference type="NCBIfam" id="NF033563">
    <property type="entry name" value="transpos_IS30"/>
    <property type="match status" value="1"/>
</dbReference>
<dbReference type="GO" id="GO:0004803">
    <property type="term" value="F:transposase activity"/>
    <property type="evidence" value="ECO:0007669"/>
    <property type="project" value="TreeGrafter"/>
</dbReference>
<name>A0A0A8E4A6_9GAMM</name>
<dbReference type="SUPFAM" id="SSF46689">
    <property type="entry name" value="Homeodomain-like"/>
    <property type="match status" value="1"/>
</dbReference>
<dbReference type="Proteomes" id="UP000031104">
    <property type="component" value="Chromosome"/>
</dbReference>
<dbReference type="HOGENOM" id="CLU_035706_0_1_6"/>
<dbReference type="EMBL" id="CP010427">
    <property type="protein sequence ID" value="AJC49035.1"/>
    <property type="molecule type" value="Genomic_DNA"/>
</dbReference>
<dbReference type="InterPro" id="IPR009057">
    <property type="entry name" value="Homeodomain-like_sf"/>
</dbReference>
<dbReference type="PANTHER" id="PTHR10948">
    <property type="entry name" value="TRANSPOSASE"/>
    <property type="match status" value="1"/>
</dbReference>
<dbReference type="Pfam" id="PF00665">
    <property type="entry name" value="rve"/>
    <property type="match status" value="1"/>
</dbReference>
<evidence type="ECO:0000256" key="1">
    <source>
        <dbReference type="ARBA" id="ARBA00023172"/>
    </source>
</evidence>
<dbReference type="KEGG" id="fgu:SD28_04995"/>
<proteinExistence type="predicted"/>
<dbReference type="GO" id="GO:0015074">
    <property type="term" value="P:DNA integration"/>
    <property type="evidence" value="ECO:0007669"/>
    <property type="project" value="InterPro"/>
</dbReference>
<accession>A0A0A8E4A6</accession>
<evidence type="ECO:0000259" key="2">
    <source>
        <dbReference type="PROSITE" id="PS50994"/>
    </source>
</evidence>
<dbReference type="RefSeq" id="WP_039124726.1">
    <property type="nucleotide sequence ID" value="NZ_CP010427.1"/>
</dbReference>
<dbReference type="InterPro" id="IPR036397">
    <property type="entry name" value="RNaseH_sf"/>
</dbReference>
<organism evidence="3 4">
    <name type="scientific">Allofrancisella guangzhouensis</name>
    <dbReference type="NCBI Taxonomy" id="594679"/>
    <lineage>
        <taxon>Bacteria</taxon>
        <taxon>Pseudomonadati</taxon>
        <taxon>Pseudomonadota</taxon>
        <taxon>Gammaproteobacteria</taxon>
        <taxon>Thiotrichales</taxon>
        <taxon>Francisellaceae</taxon>
        <taxon>Allofrancisella</taxon>
    </lineage>
</organism>
<dbReference type="GO" id="GO:0006310">
    <property type="term" value="P:DNA recombination"/>
    <property type="evidence" value="ECO:0007669"/>
    <property type="project" value="UniProtKB-KW"/>
</dbReference>
<dbReference type="GO" id="GO:0005829">
    <property type="term" value="C:cytosol"/>
    <property type="evidence" value="ECO:0007669"/>
    <property type="project" value="TreeGrafter"/>
</dbReference>
<dbReference type="PROSITE" id="PS50994">
    <property type="entry name" value="INTEGRASE"/>
    <property type="match status" value="1"/>
</dbReference>
<dbReference type="InterPro" id="IPR012337">
    <property type="entry name" value="RNaseH-like_sf"/>
</dbReference>
<keyword evidence="1" id="KW-0233">DNA recombination</keyword>
<dbReference type="InterPro" id="IPR051917">
    <property type="entry name" value="Transposase-Integrase"/>
</dbReference>
<dbReference type="OrthoDB" id="9803231at2"/>
<reference evidence="3 4" key="1">
    <citation type="submission" date="2014-12" db="EMBL/GenBank/DDBJ databases">
        <title>Complete genome sequence of Francisella guanzhouensis strain 08HL01032 isolated from air-conditioning system in China.</title>
        <authorList>
            <person name="Svensson D."/>
            <person name="Ohrman C."/>
            <person name="Backman S."/>
            <person name="Karlsson E."/>
            <person name="Nilsson E."/>
            <person name="Bystrom M."/>
            <person name="Larkeryd A."/>
            <person name="Stenberg P."/>
            <person name="Scholtz H.C."/>
            <person name="Forsman M."/>
            <person name="Sjodin A."/>
        </authorList>
    </citation>
    <scope>NUCLEOTIDE SEQUENCE [LARGE SCALE GENOMIC DNA]</scope>
    <source>
        <strain evidence="3 4">08HL01032</strain>
    </source>
</reference>
<sequence length="314" mass="36224">MAHRHLTLSDRYYIENLLKLGYLEAAIANKIGFSKTTVINELKRNKVGKSYSAEIAHKLYCSRRKSNNHKLTNEVKKLIIALLKKKISPELICGRLKHEGIAKLSFKAVYNFIQRHNLKQLLFFKGRRYKYKKEGSSNQGKIKDRVNISQRPKAANDRKELYHFEGDTIVGKDHKGAILTMVDRVSRFTILGKAKDRTASSINQILYRASNGNKITTATFDNGKEFAKHKNLSNKTGIKVFFADAYSPWQRGTNENMNRYIRQFIPKGTDFSNISHQYLRKLQIDLNNRPKKCLNYLTPNEVHFGISINIETTI</sequence>
<dbReference type="Gene3D" id="3.30.420.10">
    <property type="entry name" value="Ribonuclease H-like superfamily/Ribonuclease H"/>
    <property type="match status" value="1"/>
</dbReference>
<protein>
    <recommendedName>
        <fullName evidence="2">Integrase catalytic domain-containing protein</fullName>
    </recommendedName>
</protein>
<evidence type="ECO:0000313" key="3">
    <source>
        <dbReference type="EMBL" id="AJC49035.1"/>
    </source>
</evidence>
<dbReference type="InterPro" id="IPR053392">
    <property type="entry name" value="Transposase_IS30-like"/>
</dbReference>
<keyword evidence="4" id="KW-1185">Reference proteome</keyword>
<dbReference type="PANTHER" id="PTHR10948:SF23">
    <property type="entry name" value="TRANSPOSASE INSI FOR INSERTION SEQUENCE ELEMENT IS30A-RELATED"/>
    <property type="match status" value="1"/>
</dbReference>
<gene>
    <name evidence="3" type="ORF">SD28_04995</name>
</gene>
<dbReference type="InterPro" id="IPR025246">
    <property type="entry name" value="IS30-like_HTH"/>
</dbReference>
<feature type="domain" description="Integrase catalytic" evidence="2">
    <location>
        <begin position="148"/>
        <end position="307"/>
    </location>
</feature>
<dbReference type="GO" id="GO:0003676">
    <property type="term" value="F:nucleic acid binding"/>
    <property type="evidence" value="ECO:0007669"/>
    <property type="project" value="InterPro"/>
</dbReference>
<evidence type="ECO:0000313" key="4">
    <source>
        <dbReference type="Proteomes" id="UP000031104"/>
    </source>
</evidence>
<dbReference type="Pfam" id="PF13936">
    <property type="entry name" value="HTH_38"/>
    <property type="match status" value="1"/>
</dbReference>
<dbReference type="AlphaFoldDB" id="A0A0A8E4A6"/>
<dbReference type="GO" id="GO:0032196">
    <property type="term" value="P:transposition"/>
    <property type="evidence" value="ECO:0007669"/>
    <property type="project" value="TreeGrafter"/>
</dbReference>
<dbReference type="SUPFAM" id="SSF53098">
    <property type="entry name" value="Ribonuclease H-like"/>
    <property type="match status" value="1"/>
</dbReference>
<dbReference type="InterPro" id="IPR001584">
    <property type="entry name" value="Integrase_cat-core"/>
</dbReference>